<keyword evidence="2" id="KW-1185">Reference proteome</keyword>
<name>A0A430AVW9_9ENTE</name>
<protein>
    <submittedName>
        <fullName evidence="1">Uncharacterized protein</fullName>
    </submittedName>
</protein>
<reference evidence="1 2" key="1">
    <citation type="submission" date="2017-05" db="EMBL/GenBank/DDBJ databases">
        <title>Vagococcus spp. assemblies.</title>
        <authorList>
            <person name="Gulvik C.A."/>
        </authorList>
    </citation>
    <scope>NUCLEOTIDE SEQUENCE [LARGE SCALE GENOMIC DNA]</scope>
    <source>
        <strain evidence="1 2">CCUG 51432</strain>
    </source>
</reference>
<evidence type="ECO:0000313" key="1">
    <source>
        <dbReference type="EMBL" id="RSU12214.1"/>
    </source>
</evidence>
<dbReference type="AlphaFoldDB" id="A0A430AVW9"/>
<proteinExistence type="predicted"/>
<gene>
    <name evidence="1" type="ORF">CBF29_06345</name>
</gene>
<comment type="caution">
    <text evidence="1">The sequence shown here is derived from an EMBL/GenBank/DDBJ whole genome shotgun (WGS) entry which is preliminary data.</text>
</comment>
<dbReference type="RefSeq" id="WP_126808595.1">
    <property type="nucleotide sequence ID" value="NZ_NGKA01000008.1"/>
</dbReference>
<sequence length="96" mass="10452">MNKENLLAKTEKEAAKVKLNNGFDVSDFIVKSGVDFVYAKNNGEFTLLNLDTLGVTPESIICGLVEGEDSVAIISGLDMEVYNMSESTLKNAMINM</sequence>
<accession>A0A430AVW9</accession>
<organism evidence="1 2">
    <name type="scientific">Vagococcus elongatus</name>
    <dbReference type="NCBI Taxonomy" id="180344"/>
    <lineage>
        <taxon>Bacteria</taxon>
        <taxon>Bacillati</taxon>
        <taxon>Bacillota</taxon>
        <taxon>Bacilli</taxon>
        <taxon>Lactobacillales</taxon>
        <taxon>Enterococcaceae</taxon>
        <taxon>Vagococcus</taxon>
    </lineage>
</organism>
<dbReference type="Proteomes" id="UP000287605">
    <property type="component" value="Unassembled WGS sequence"/>
</dbReference>
<evidence type="ECO:0000313" key="2">
    <source>
        <dbReference type="Proteomes" id="UP000287605"/>
    </source>
</evidence>
<dbReference type="EMBL" id="NGKA01000008">
    <property type="protein sequence ID" value="RSU12214.1"/>
    <property type="molecule type" value="Genomic_DNA"/>
</dbReference>